<comment type="caution">
    <text evidence="9">The sequence shown here is derived from an EMBL/GenBank/DDBJ whole genome shotgun (WGS) entry which is preliminary data.</text>
</comment>
<comment type="pathway">
    <text evidence="3 7">Carbohydrate degradation; pentose phosphate pathway; D-ribulose 5-phosphate from D-glucose 6-phosphate (oxidative stage): step 2/3.</text>
</comment>
<dbReference type="Pfam" id="PF01182">
    <property type="entry name" value="Glucosamine_iso"/>
    <property type="match status" value="1"/>
</dbReference>
<evidence type="ECO:0000256" key="1">
    <source>
        <dbReference type="ARBA" id="ARBA00000832"/>
    </source>
</evidence>
<evidence type="ECO:0000313" key="10">
    <source>
        <dbReference type="Proteomes" id="UP001081283"/>
    </source>
</evidence>
<evidence type="ECO:0000256" key="2">
    <source>
        <dbReference type="ARBA" id="ARBA00002681"/>
    </source>
</evidence>
<dbReference type="CDD" id="cd01400">
    <property type="entry name" value="6PGL"/>
    <property type="match status" value="1"/>
</dbReference>
<dbReference type="PANTHER" id="PTHR11054">
    <property type="entry name" value="6-PHOSPHOGLUCONOLACTONASE"/>
    <property type="match status" value="1"/>
</dbReference>
<dbReference type="NCBIfam" id="TIGR01198">
    <property type="entry name" value="pgl"/>
    <property type="match status" value="1"/>
</dbReference>
<comment type="function">
    <text evidence="2 7">Hydrolysis of 6-phosphogluconolactone to 6-phosphogluconate.</text>
</comment>
<evidence type="ECO:0000259" key="8">
    <source>
        <dbReference type="Pfam" id="PF01182"/>
    </source>
</evidence>
<sequence length="233" mass="24338">MTTVSQNMFDTGAELATALARKIADRLSAAIAARGQASLAVSGGSTPKALFAALSKLDIDWAKVTVTLVDERMVGPENERSNHRLAKLFLLKDRAAAAKFLPLFNSAGTAEDVAAQAAKEIDALALPFDVVVLGMGTDGHTASFFPGGSTLADVTDPACGQSVMAIEAPGAGEPRLTLTLPRIVDAGLIVLHIEGDDKRSVLARALENGPAAELPVRAVLRQAKTPVELYWAP</sequence>
<dbReference type="EC" id="3.1.1.31" evidence="5 7"/>
<organism evidence="9 10">
    <name type="scientific">Hoeflea ulvae</name>
    <dbReference type="NCBI Taxonomy" id="2983764"/>
    <lineage>
        <taxon>Bacteria</taxon>
        <taxon>Pseudomonadati</taxon>
        <taxon>Pseudomonadota</taxon>
        <taxon>Alphaproteobacteria</taxon>
        <taxon>Hyphomicrobiales</taxon>
        <taxon>Rhizobiaceae</taxon>
        <taxon>Hoeflea</taxon>
    </lineage>
</organism>
<dbReference type="InterPro" id="IPR037171">
    <property type="entry name" value="NagB/RpiA_transferase-like"/>
</dbReference>
<reference evidence="9" key="1">
    <citation type="submission" date="2022-10" db="EMBL/GenBank/DDBJ databases">
        <title>Hoeflea sp. J2-29, isolated from marine algae.</title>
        <authorList>
            <person name="Kristyanto S."/>
            <person name="Kim J.M."/>
            <person name="Jeon C.O."/>
        </authorList>
    </citation>
    <scope>NUCLEOTIDE SEQUENCE</scope>
    <source>
        <strain evidence="9">J2-29</strain>
    </source>
</reference>
<dbReference type="GO" id="GO:0017057">
    <property type="term" value="F:6-phosphogluconolactonase activity"/>
    <property type="evidence" value="ECO:0007669"/>
    <property type="project" value="UniProtKB-EC"/>
</dbReference>
<accession>A0ABT3YCE1</accession>
<gene>
    <name evidence="7 9" type="primary">pgl</name>
    <name evidence="9" type="ORF">OEG82_05955</name>
</gene>
<dbReference type="Gene3D" id="3.40.50.1360">
    <property type="match status" value="1"/>
</dbReference>
<dbReference type="Proteomes" id="UP001081283">
    <property type="component" value="Unassembled WGS sequence"/>
</dbReference>
<dbReference type="InterPro" id="IPR006148">
    <property type="entry name" value="Glc/Gal-6P_isomerase"/>
</dbReference>
<dbReference type="InterPro" id="IPR039104">
    <property type="entry name" value="6PGL"/>
</dbReference>
<dbReference type="SUPFAM" id="SSF100950">
    <property type="entry name" value="NagB/RpiA/CoA transferase-like"/>
    <property type="match status" value="1"/>
</dbReference>
<name>A0ABT3YCE1_9HYPH</name>
<comment type="similarity">
    <text evidence="4 7">Belongs to the glucosamine/galactosamine-6-phosphate isomerase family. 6-phosphogluconolactonase subfamily.</text>
</comment>
<evidence type="ECO:0000256" key="3">
    <source>
        <dbReference type="ARBA" id="ARBA00004961"/>
    </source>
</evidence>
<keyword evidence="10" id="KW-1185">Reference proteome</keyword>
<dbReference type="PANTHER" id="PTHR11054:SF0">
    <property type="entry name" value="6-PHOSPHOGLUCONOLACTONASE"/>
    <property type="match status" value="1"/>
</dbReference>
<evidence type="ECO:0000256" key="5">
    <source>
        <dbReference type="ARBA" id="ARBA00013198"/>
    </source>
</evidence>
<evidence type="ECO:0000313" key="9">
    <source>
        <dbReference type="EMBL" id="MCY0093563.1"/>
    </source>
</evidence>
<feature type="domain" description="Glucosamine/galactosamine-6-phosphate isomerase" evidence="8">
    <location>
        <begin position="12"/>
        <end position="223"/>
    </location>
</feature>
<protein>
    <recommendedName>
        <fullName evidence="6 7">6-phosphogluconolactonase</fullName>
        <shortName evidence="7">6PGL</shortName>
        <ecNumber evidence="5 7">3.1.1.31</ecNumber>
    </recommendedName>
</protein>
<proteinExistence type="inferred from homology"/>
<evidence type="ECO:0000256" key="7">
    <source>
        <dbReference type="RuleBase" id="RU365095"/>
    </source>
</evidence>
<keyword evidence="7 9" id="KW-0378">Hydrolase</keyword>
<evidence type="ECO:0000256" key="6">
    <source>
        <dbReference type="ARBA" id="ARBA00020337"/>
    </source>
</evidence>
<evidence type="ECO:0000256" key="4">
    <source>
        <dbReference type="ARBA" id="ARBA00010662"/>
    </source>
</evidence>
<dbReference type="EMBL" id="JAOVZQ010000001">
    <property type="protein sequence ID" value="MCY0093563.1"/>
    <property type="molecule type" value="Genomic_DNA"/>
</dbReference>
<comment type="catalytic activity">
    <reaction evidence="1 7">
        <text>6-phospho-D-glucono-1,5-lactone + H2O = 6-phospho-D-gluconate + H(+)</text>
        <dbReference type="Rhea" id="RHEA:12556"/>
        <dbReference type="ChEBI" id="CHEBI:15377"/>
        <dbReference type="ChEBI" id="CHEBI:15378"/>
        <dbReference type="ChEBI" id="CHEBI:57955"/>
        <dbReference type="ChEBI" id="CHEBI:58759"/>
        <dbReference type="EC" id="3.1.1.31"/>
    </reaction>
</comment>
<dbReference type="InterPro" id="IPR005900">
    <property type="entry name" value="6-phosphogluconolactonase_DevB"/>
</dbReference>